<sequence>MAIPEASQVGTMEEWSKARLDLLAKEQEHHRLYEAILAQRRALPRVPVTKNYAFQSAHGELTLKDLFGANSQLIIYHHMFEPTADEGCHGCSFIVANLPDLRHLADKDTSIAIMSRAPIDKITPYKEKNFPAIPWVSSASTSFSYDFHAAFKDDDALVPSPGEKSAAGREIPAILVFKLEGGQLYHTYSTFSHIDNLAATHLWLDLTPSGRQDEPNGPAFKTPSEYAAEGRISGRI</sequence>
<accession>A0A9W8WH02</accession>
<evidence type="ECO:0008006" key="4">
    <source>
        <dbReference type="Google" id="ProtNLM"/>
    </source>
</evidence>
<protein>
    <recommendedName>
        <fullName evidence="4">DUF899-domain-containing protein</fullName>
    </recommendedName>
</protein>
<proteinExistence type="predicted"/>
<dbReference type="AlphaFoldDB" id="A0A9W8WH02"/>
<dbReference type="OrthoDB" id="3503208at2759"/>
<gene>
    <name evidence="2" type="ORF">N0V84_003615</name>
</gene>
<evidence type="ECO:0000256" key="1">
    <source>
        <dbReference type="SAM" id="MobiDB-lite"/>
    </source>
</evidence>
<evidence type="ECO:0000313" key="3">
    <source>
        <dbReference type="Proteomes" id="UP001140502"/>
    </source>
</evidence>
<dbReference type="InterPro" id="IPR010296">
    <property type="entry name" value="DUF899_thioredox"/>
</dbReference>
<comment type="caution">
    <text evidence="2">The sequence shown here is derived from an EMBL/GenBank/DDBJ whole genome shotgun (WGS) entry which is preliminary data.</text>
</comment>
<reference evidence="2" key="1">
    <citation type="submission" date="2022-10" db="EMBL/GenBank/DDBJ databases">
        <title>Tapping the CABI collections for fungal endophytes: first genome assemblies for Collariella, Neodidymelliopsis, Ascochyta clinopodiicola, Didymella pomorum, Didymosphaeria variabile, Neocosmospora piperis and Neocucurbitaria cava.</title>
        <authorList>
            <person name="Hill R."/>
        </authorList>
    </citation>
    <scope>NUCLEOTIDE SEQUENCE</scope>
    <source>
        <strain evidence="2">IMI 366586</strain>
    </source>
</reference>
<dbReference type="Pfam" id="PF05988">
    <property type="entry name" value="DUF899"/>
    <property type="match status" value="1"/>
</dbReference>
<keyword evidence="3" id="KW-1185">Reference proteome</keyword>
<organism evidence="2 3">
    <name type="scientific">Fusarium piperis</name>
    <dbReference type="NCBI Taxonomy" id="1435070"/>
    <lineage>
        <taxon>Eukaryota</taxon>
        <taxon>Fungi</taxon>
        <taxon>Dikarya</taxon>
        <taxon>Ascomycota</taxon>
        <taxon>Pezizomycotina</taxon>
        <taxon>Sordariomycetes</taxon>
        <taxon>Hypocreomycetidae</taxon>
        <taxon>Hypocreales</taxon>
        <taxon>Nectriaceae</taxon>
        <taxon>Fusarium</taxon>
        <taxon>Fusarium solani species complex</taxon>
    </lineage>
</organism>
<name>A0A9W8WH02_9HYPO</name>
<dbReference type="EMBL" id="JAPEUR010000053">
    <property type="protein sequence ID" value="KAJ4325072.1"/>
    <property type="molecule type" value="Genomic_DNA"/>
</dbReference>
<feature type="region of interest" description="Disordered" evidence="1">
    <location>
        <begin position="212"/>
        <end position="236"/>
    </location>
</feature>
<evidence type="ECO:0000313" key="2">
    <source>
        <dbReference type="EMBL" id="KAJ4325072.1"/>
    </source>
</evidence>
<dbReference type="Proteomes" id="UP001140502">
    <property type="component" value="Unassembled WGS sequence"/>
</dbReference>